<name>A0A6P2D2L6_9BACT</name>
<dbReference type="AlphaFoldDB" id="A0A6P2D2L6"/>
<dbReference type="InterPro" id="IPR008969">
    <property type="entry name" value="CarboxyPept-like_regulatory"/>
</dbReference>
<dbReference type="EMBL" id="LR593886">
    <property type="protein sequence ID" value="VTR95097.1"/>
    <property type="molecule type" value="Genomic_DNA"/>
</dbReference>
<dbReference type="Proteomes" id="UP000464178">
    <property type="component" value="Chromosome"/>
</dbReference>
<evidence type="ECO:0000256" key="1">
    <source>
        <dbReference type="SAM" id="MobiDB-lite"/>
    </source>
</evidence>
<evidence type="ECO:0000313" key="3">
    <source>
        <dbReference type="Proteomes" id="UP000464178"/>
    </source>
</evidence>
<organism evidence="2 3">
    <name type="scientific">Gemmata massiliana</name>
    <dbReference type="NCBI Taxonomy" id="1210884"/>
    <lineage>
        <taxon>Bacteria</taxon>
        <taxon>Pseudomonadati</taxon>
        <taxon>Planctomycetota</taxon>
        <taxon>Planctomycetia</taxon>
        <taxon>Gemmatales</taxon>
        <taxon>Gemmataceae</taxon>
        <taxon>Gemmata</taxon>
    </lineage>
</organism>
<evidence type="ECO:0000313" key="2">
    <source>
        <dbReference type="EMBL" id="VTR95097.1"/>
    </source>
</evidence>
<dbReference type="KEGG" id="gms:SOIL9_26170"/>
<proteinExistence type="predicted"/>
<sequence length="409" mass="43861">MVRFTRTNKNDLNPDENRAVTGVDGRYELRGARKHKSYMVEIPPDPDAGLLPCQGFAEDTPEYEPVTIDLKCAKGIVVTGTVTNKATGKPLAAELRTQVLAANSFVDQYPPFLHSVSNFGALTQPDSGRFRLVTVPGVVMLMAGPQNGRVYEFKPPVPDPNFANLFNKERDGLSFKVYGGYFTDVRGCWCKVLDAKPTDEKLTVNVELEPAPHTSVKVVDADGKPVTGVVATGVGEFSYPIAFPGDTVSVFNQEPGKDRLVVVGHTGRKLVGSLVLKTGDKAPVVTLGPGGRITGRAVDENGSPLAGLKVEASSFSRTGGALGANWRLGELNSQTTGTNGEFQIDALLTEHTFSLSFSQGARYYQRVSPQPGQPPNRLGRSPVAKLGETTDLGDIKLKPVDLPGRGPKK</sequence>
<gene>
    <name evidence="2" type="ORF">SOIL9_26170</name>
</gene>
<accession>A0A6P2D2L6</accession>
<keyword evidence="3" id="KW-1185">Reference proteome</keyword>
<feature type="region of interest" description="Disordered" evidence="1">
    <location>
        <begin position="366"/>
        <end position="409"/>
    </location>
</feature>
<reference evidence="2 3" key="1">
    <citation type="submission" date="2019-05" db="EMBL/GenBank/DDBJ databases">
        <authorList>
            <consortium name="Science for Life Laboratories"/>
        </authorList>
    </citation>
    <scope>NUCLEOTIDE SEQUENCE [LARGE SCALE GENOMIC DNA]</scope>
    <source>
        <strain evidence="2">Soil9</strain>
    </source>
</reference>
<dbReference type="SUPFAM" id="SSF49464">
    <property type="entry name" value="Carboxypeptidase regulatory domain-like"/>
    <property type="match status" value="1"/>
</dbReference>
<protein>
    <submittedName>
        <fullName evidence="2">RNA polymerase sigma factor, sigma-70 family</fullName>
    </submittedName>
</protein>